<name>E4Y850_OIKDI</name>
<dbReference type="AlphaFoldDB" id="E4Y850"/>
<organism evidence="1">
    <name type="scientific">Oikopleura dioica</name>
    <name type="common">Tunicate</name>
    <dbReference type="NCBI Taxonomy" id="34765"/>
    <lineage>
        <taxon>Eukaryota</taxon>
        <taxon>Metazoa</taxon>
        <taxon>Chordata</taxon>
        <taxon>Tunicata</taxon>
        <taxon>Appendicularia</taxon>
        <taxon>Copelata</taxon>
        <taxon>Oikopleuridae</taxon>
        <taxon>Oikopleura</taxon>
    </lineage>
</organism>
<reference evidence="1" key="1">
    <citation type="journal article" date="2010" name="Science">
        <title>Plasticity of animal genome architecture unmasked by rapid evolution of a pelagic tunicate.</title>
        <authorList>
            <person name="Denoeud F."/>
            <person name="Henriet S."/>
            <person name="Mungpakdee S."/>
            <person name="Aury J.M."/>
            <person name="Da Silva C."/>
            <person name="Brinkmann H."/>
            <person name="Mikhaleva J."/>
            <person name="Olsen L.C."/>
            <person name="Jubin C."/>
            <person name="Canestro C."/>
            <person name="Bouquet J.M."/>
            <person name="Danks G."/>
            <person name="Poulain J."/>
            <person name="Campsteijn C."/>
            <person name="Adamski M."/>
            <person name="Cross I."/>
            <person name="Yadetie F."/>
            <person name="Muffato M."/>
            <person name="Louis A."/>
            <person name="Butcher S."/>
            <person name="Tsagkogeorga G."/>
            <person name="Konrad A."/>
            <person name="Singh S."/>
            <person name="Jensen M.F."/>
            <person name="Cong E.H."/>
            <person name="Eikeseth-Otteraa H."/>
            <person name="Noel B."/>
            <person name="Anthouard V."/>
            <person name="Porcel B.M."/>
            <person name="Kachouri-Lafond R."/>
            <person name="Nishino A."/>
            <person name="Ugolini M."/>
            <person name="Chourrout P."/>
            <person name="Nishida H."/>
            <person name="Aasland R."/>
            <person name="Huzurbazar S."/>
            <person name="Westhof E."/>
            <person name="Delsuc F."/>
            <person name="Lehrach H."/>
            <person name="Reinhardt R."/>
            <person name="Weissenbach J."/>
            <person name="Roy S.W."/>
            <person name="Artiguenave F."/>
            <person name="Postlethwait J.H."/>
            <person name="Manak J.R."/>
            <person name="Thompson E.M."/>
            <person name="Jaillon O."/>
            <person name="Du Pasquier L."/>
            <person name="Boudinot P."/>
            <person name="Liberles D.A."/>
            <person name="Volff J.N."/>
            <person name="Philippe H."/>
            <person name="Lenhard B."/>
            <person name="Roest Crollius H."/>
            <person name="Wincker P."/>
            <person name="Chourrout D."/>
        </authorList>
    </citation>
    <scope>NUCLEOTIDE SEQUENCE [LARGE SCALE GENOMIC DNA]</scope>
</reference>
<gene>
    <name evidence="1" type="ORF">GSOID_T00029013001</name>
</gene>
<evidence type="ECO:0000313" key="1">
    <source>
        <dbReference type="EMBL" id="CBY31800.1"/>
    </source>
</evidence>
<accession>E4Y850</accession>
<sequence length="33" mass="3854">MQELFLIPRALTIAMNNIITRTTIRKLLQLTIL</sequence>
<proteinExistence type="predicted"/>
<dbReference type="Proteomes" id="UP000011014">
    <property type="component" value="Unassembled WGS sequence"/>
</dbReference>
<protein>
    <submittedName>
        <fullName evidence="1">Uncharacterized protein</fullName>
    </submittedName>
</protein>
<dbReference type="EMBL" id="FN654318">
    <property type="protein sequence ID" value="CBY31800.1"/>
    <property type="molecule type" value="Genomic_DNA"/>
</dbReference>